<dbReference type="Proteomes" id="UP000004750">
    <property type="component" value="Unassembled WGS sequence"/>
</dbReference>
<accession>G9ZI02</accession>
<reference evidence="1 2" key="1">
    <citation type="submission" date="2011-08" db="EMBL/GenBank/DDBJ databases">
        <authorList>
            <person name="Weinstock G."/>
            <person name="Sodergren E."/>
            <person name="Clifton S."/>
            <person name="Fulton L."/>
            <person name="Fulton B."/>
            <person name="Courtney L."/>
            <person name="Fronick C."/>
            <person name="Harrison M."/>
            <person name="Strong C."/>
            <person name="Farmer C."/>
            <person name="Delahaunty K."/>
            <person name="Markovic C."/>
            <person name="Hall O."/>
            <person name="Minx P."/>
            <person name="Tomlinson C."/>
            <person name="Mitreva M."/>
            <person name="Hou S."/>
            <person name="Chen J."/>
            <person name="Wollam A."/>
            <person name="Pepin K.H."/>
            <person name="Johnson M."/>
            <person name="Bhonagiri V."/>
            <person name="Zhang X."/>
            <person name="Suruliraj S."/>
            <person name="Warren W."/>
            <person name="Chinwalla A."/>
            <person name="Mardis E.R."/>
            <person name="Wilson R.K."/>
        </authorList>
    </citation>
    <scope>NUCLEOTIDE SEQUENCE [LARGE SCALE GENOMIC DNA]</scope>
    <source>
        <strain evidence="1 2">F0432</strain>
    </source>
</reference>
<comment type="caution">
    <text evidence="1">The sequence shown here is derived from an EMBL/GenBank/DDBJ whole genome shotgun (WGS) entry which is preliminary data.</text>
</comment>
<name>G9ZI02_9GAMM</name>
<dbReference type="STRING" id="797473.HMPREF9080_02411"/>
<dbReference type="AlphaFoldDB" id="G9ZI02"/>
<sequence length="240" mass="25764">MQEAYVHRNFACREVFGRKPAFDVFGDVRAQGFEVGKGLVFTPQGDEGSEGGVAGAGGTRIGVLDEVFVLGVFQVGEAFGRGDAEFGQFFGIDADAEGHEVDKGEMAPVRLFGEFPELRQDVRLPRRGDAQVKQVFVGRLQVWLDGAAVPHVRLRVIFFAFDFAEDGAGTLPDKPGFHAVFFGKAFGGFFADFVLHAAIDGETACALGGRKKGGGKGEGEEGAFHEGFPVVWLILGKFTP</sequence>
<dbReference type="EMBL" id="AGCM01000141">
    <property type="protein sequence ID" value="EHM52337.1"/>
    <property type="molecule type" value="Genomic_DNA"/>
</dbReference>
<proteinExistence type="predicted"/>
<protein>
    <submittedName>
        <fullName evidence="1">Uncharacterized protein</fullName>
    </submittedName>
</protein>
<gene>
    <name evidence="1" type="ORF">HMPREF9080_02411</name>
</gene>
<evidence type="ECO:0000313" key="1">
    <source>
        <dbReference type="EMBL" id="EHM52337.1"/>
    </source>
</evidence>
<evidence type="ECO:0000313" key="2">
    <source>
        <dbReference type="Proteomes" id="UP000004750"/>
    </source>
</evidence>
<organism evidence="1 2">
    <name type="scientific">Cardiobacterium valvarum F0432</name>
    <dbReference type="NCBI Taxonomy" id="797473"/>
    <lineage>
        <taxon>Bacteria</taxon>
        <taxon>Pseudomonadati</taxon>
        <taxon>Pseudomonadota</taxon>
        <taxon>Gammaproteobacteria</taxon>
        <taxon>Cardiobacteriales</taxon>
        <taxon>Cardiobacteriaceae</taxon>
        <taxon>Cardiobacterium</taxon>
    </lineage>
</organism>
<dbReference type="HOGENOM" id="CLU_1154773_0_0_6"/>